<dbReference type="InterPro" id="IPR044644">
    <property type="entry name" value="DinF-like"/>
</dbReference>
<evidence type="ECO:0000256" key="2">
    <source>
        <dbReference type="ARBA" id="ARBA00010199"/>
    </source>
</evidence>
<comment type="subcellular location">
    <subcellularLocation>
        <location evidence="1">Membrane</location>
        <topology evidence="1">Multi-pass membrane protein</topology>
    </subcellularLocation>
</comment>
<dbReference type="EMBL" id="FTNV01000001">
    <property type="protein sequence ID" value="SIS01675.1"/>
    <property type="molecule type" value="Genomic_DNA"/>
</dbReference>
<dbReference type="STRING" id="573024.SAMN05216208_0940"/>
<dbReference type="Proteomes" id="UP000186019">
    <property type="component" value="Unassembled WGS sequence"/>
</dbReference>
<dbReference type="PANTHER" id="PTHR42893:SF46">
    <property type="entry name" value="PROTEIN DETOXIFICATION 44, CHLOROPLASTIC"/>
    <property type="match status" value="1"/>
</dbReference>
<dbReference type="NCBIfam" id="TIGR00797">
    <property type="entry name" value="matE"/>
    <property type="match status" value="1"/>
</dbReference>
<evidence type="ECO:0000256" key="6">
    <source>
        <dbReference type="SAM" id="Phobius"/>
    </source>
</evidence>
<feature type="transmembrane region" description="Helical" evidence="6">
    <location>
        <begin position="59"/>
        <end position="81"/>
    </location>
</feature>
<evidence type="ECO:0000256" key="4">
    <source>
        <dbReference type="ARBA" id="ARBA00022989"/>
    </source>
</evidence>
<feature type="transmembrane region" description="Helical" evidence="6">
    <location>
        <begin position="285"/>
        <end position="304"/>
    </location>
</feature>
<keyword evidence="5 6" id="KW-0472">Membrane</keyword>
<evidence type="ECO:0000256" key="3">
    <source>
        <dbReference type="ARBA" id="ARBA00022692"/>
    </source>
</evidence>
<feature type="transmembrane region" description="Helical" evidence="6">
    <location>
        <begin position="316"/>
        <end position="340"/>
    </location>
</feature>
<dbReference type="AlphaFoldDB" id="A0A1N7FN34"/>
<organism evidence="7 8">
    <name type="scientific">Roseovarius nanhaiticus</name>
    <dbReference type="NCBI Taxonomy" id="573024"/>
    <lineage>
        <taxon>Bacteria</taxon>
        <taxon>Pseudomonadati</taxon>
        <taxon>Pseudomonadota</taxon>
        <taxon>Alphaproteobacteria</taxon>
        <taxon>Rhodobacterales</taxon>
        <taxon>Roseobacteraceae</taxon>
        <taxon>Roseovarius</taxon>
    </lineage>
</organism>
<gene>
    <name evidence="7" type="ORF">SAMN05421666_1196</name>
</gene>
<accession>A0A1N7FN34</accession>
<evidence type="ECO:0000313" key="8">
    <source>
        <dbReference type="Proteomes" id="UP000186019"/>
    </source>
</evidence>
<protein>
    <submittedName>
        <fullName evidence="7">Multidrug resistance protein, MATE family</fullName>
    </submittedName>
</protein>
<dbReference type="GO" id="GO:0015297">
    <property type="term" value="F:antiporter activity"/>
    <property type="evidence" value="ECO:0007669"/>
    <property type="project" value="InterPro"/>
</dbReference>
<dbReference type="InterPro" id="IPR002528">
    <property type="entry name" value="MATE_fam"/>
</dbReference>
<proteinExistence type="inferred from homology"/>
<keyword evidence="3 6" id="KW-0812">Transmembrane</keyword>
<dbReference type="PANTHER" id="PTHR42893">
    <property type="entry name" value="PROTEIN DETOXIFICATION 44, CHLOROPLASTIC-RELATED"/>
    <property type="match status" value="1"/>
</dbReference>
<keyword evidence="4 6" id="KW-1133">Transmembrane helix</keyword>
<reference evidence="7 8" key="1">
    <citation type="submission" date="2017-01" db="EMBL/GenBank/DDBJ databases">
        <authorList>
            <person name="Mah S.A."/>
            <person name="Swanson W.J."/>
            <person name="Moy G.W."/>
            <person name="Vacquier V.D."/>
        </authorList>
    </citation>
    <scope>NUCLEOTIDE SEQUENCE [LARGE SCALE GENOMIC DNA]</scope>
    <source>
        <strain evidence="7 8">DSM 29590</strain>
    </source>
</reference>
<keyword evidence="8" id="KW-1185">Reference proteome</keyword>
<sequence length="481" mass="51071">MYPAQDATGLTPYAALLLRHFCVWTSQARGVARRRGPTNNGRMSQSAHIRLTHRRVLRIAWPIVLSNATVPLLGIVDTGVIGQLGAAAPIGAVGVGAVILTAIYWMFGFLRMGTSGLTAQARGAGDTSEVAAMLTRSLLIGGAGGALVLLLHVPLFAGAFAIAPASAEVEGLAQDYMRIRVWSAPAMIALFGMTGWLIAMERTGAVLIIQLVMNGLNIVLNFWFVLGLDWGVGGVAWASFVAEWAGLVVAFALCRDAFRVPAWRDWPRVFDAVRLRRMASVNSDILLRSAMLEVVMLSFIFLGSDLGDVTLAANQVLVQFLHVSSYIMDGFAFAAEALVGQAVGARAKGAVRRASILTGQWGLGAGVLLAACFALFGALAIDALATDEAVRAAARSYLPWMVAAPLFGAAAWMLDGIFIGATRTRDMRNMMALSLIIYGASLLALVPLFGNHGLWIGLLVSYVARGLTLGARYPALERASA</sequence>
<evidence type="ECO:0000256" key="1">
    <source>
        <dbReference type="ARBA" id="ARBA00004141"/>
    </source>
</evidence>
<feature type="transmembrane region" description="Helical" evidence="6">
    <location>
        <begin position="206"/>
        <end position="226"/>
    </location>
</feature>
<evidence type="ECO:0000313" key="7">
    <source>
        <dbReference type="EMBL" id="SIS01675.1"/>
    </source>
</evidence>
<evidence type="ECO:0000256" key="5">
    <source>
        <dbReference type="ARBA" id="ARBA00023136"/>
    </source>
</evidence>
<feature type="transmembrane region" description="Helical" evidence="6">
    <location>
        <begin position="361"/>
        <end position="385"/>
    </location>
</feature>
<feature type="transmembrane region" description="Helical" evidence="6">
    <location>
        <begin position="138"/>
        <end position="162"/>
    </location>
</feature>
<dbReference type="GO" id="GO:0005886">
    <property type="term" value="C:plasma membrane"/>
    <property type="evidence" value="ECO:0007669"/>
    <property type="project" value="TreeGrafter"/>
</dbReference>
<feature type="transmembrane region" description="Helical" evidence="6">
    <location>
        <begin position="430"/>
        <end position="449"/>
    </location>
</feature>
<feature type="transmembrane region" description="Helical" evidence="6">
    <location>
        <begin position="232"/>
        <end position="254"/>
    </location>
</feature>
<dbReference type="Pfam" id="PF01554">
    <property type="entry name" value="MatE"/>
    <property type="match status" value="2"/>
</dbReference>
<dbReference type="GO" id="GO:0042910">
    <property type="term" value="F:xenobiotic transmembrane transporter activity"/>
    <property type="evidence" value="ECO:0007669"/>
    <property type="project" value="InterPro"/>
</dbReference>
<feature type="transmembrane region" description="Helical" evidence="6">
    <location>
        <begin position="182"/>
        <end position="199"/>
    </location>
</feature>
<feature type="transmembrane region" description="Helical" evidence="6">
    <location>
        <begin position="87"/>
        <end position="107"/>
    </location>
</feature>
<dbReference type="CDD" id="cd13136">
    <property type="entry name" value="MATE_DinF_like"/>
    <property type="match status" value="1"/>
</dbReference>
<feature type="transmembrane region" description="Helical" evidence="6">
    <location>
        <begin position="397"/>
        <end position="418"/>
    </location>
</feature>
<comment type="similarity">
    <text evidence="2">Belongs to the multi antimicrobial extrusion (MATE) (TC 2.A.66.1) family.</text>
</comment>
<name>A0A1N7FN34_9RHOB</name>